<comment type="similarity">
    <text evidence="1 8">Belongs to the ferritin family.</text>
</comment>
<comment type="function">
    <text evidence="6">Stores iron in a soluble, non-toxic, readily available form. Important for iron homeostasis. Has ferroxidase activity. Iron is taken up in the ferrous form and deposited as ferric hydroxides after oxidation.</text>
</comment>
<evidence type="ECO:0000256" key="1">
    <source>
        <dbReference type="ARBA" id="ARBA00007513"/>
    </source>
</evidence>
<protein>
    <recommendedName>
        <fullName evidence="8">Ferritin</fullName>
        <ecNumber evidence="8">1.16.3.1</ecNumber>
    </recommendedName>
</protein>
<dbReference type="GO" id="GO:0008198">
    <property type="term" value="F:ferrous iron binding"/>
    <property type="evidence" value="ECO:0007669"/>
    <property type="project" value="TreeGrafter"/>
</dbReference>
<dbReference type="GO" id="GO:0006879">
    <property type="term" value="P:intracellular iron ion homeostasis"/>
    <property type="evidence" value="ECO:0007669"/>
    <property type="project" value="UniProtKB-KW"/>
</dbReference>
<dbReference type="GO" id="GO:0005737">
    <property type="term" value="C:cytoplasm"/>
    <property type="evidence" value="ECO:0007669"/>
    <property type="project" value="TreeGrafter"/>
</dbReference>
<accession>A0A3M7P5T0</accession>
<evidence type="ECO:0000259" key="10">
    <source>
        <dbReference type="PROSITE" id="PS50905"/>
    </source>
</evidence>
<dbReference type="AlphaFoldDB" id="A0A3M7P5T0"/>
<evidence type="ECO:0000313" key="11">
    <source>
        <dbReference type="EMBL" id="RMZ94425.1"/>
    </source>
</evidence>
<evidence type="ECO:0000256" key="6">
    <source>
        <dbReference type="ARBA" id="ARBA00025111"/>
    </source>
</evidence>
<keyword evidence="3 8" id="KW-0479">Metal-binding</keyword>
<organism evidence="11 12">
    <name type="scientific">Brachionus plicatilis</name>
    <name type="common">Marine rotifer</name>
    <name type="synonym">Brachionus muelleri</name>
    <dbReference type="NCBI Taxonomy" id="10195"/>
    <lineage>
        <taxon>Eukaryota</taxon>
        <taxon>Metazoa</taxon>
        <taxon>Spiralia</taxon>
        <taxon>Gnathifera</taxon>
        <taxon>Rotifera</taxon>
        <taxon>Eurotatoria</taxon>
        <taxon>Monogononta</taxon>
        <taxon>Pseudotrocha</taxon>
        <taxon>Ploima</taxon>
        <taxon>Brachionidae</taxon>
        <taxon>Brachionus</taxon>
    </lineage>
</organism>
<dbReference type="GO" id="GO:0008199">
    <property type="term" value="F:ferric iron binding"/>
    <property type="evidence" value="ECO:0007669"/>
    <property type="project" value="InterPro"/>
</dbReference>
<evidence type="ECO:0000256" key="5">
    <source>
        <dbReference type="ARBA" id="ARBA00023004"/>
    </source>
</evidence>
<dbReference type="EC" id="1.16.3.1" evidence="8"/>
<evidence type="ECO:0000256" key="4">
    <source>
        <dbReference type="ARBA" id="ARBA00023002"/>
    </source>
</evidence>
<gene>
    <name evidence="11" type="ORF">BpHYR1_000155</name>
</gene>
<keyword evidence="4 8" id="KW-0560">Oxidoreductase</keyword>
<evidence type="ECO:0000256" key="8">
    <source>
        <dbReference type="RuleBase" id="RU361145"/>
    </source>
</evidence>
<dbReference type="InterPro" id="IPR009078">
    <property type="entry name" value="Ferritin-like_SF"/>
</dbReference>
<feature type="coiled-coil region" evidence="9">
    <location>
        <begin position="133"/>
        <end position="176"/>
    </location>
</feature>
<comment type="catalytic activity">
    <reaction evidence="7 8">
        <text>4 Fe(2+) + O2 + 4 H(+) = 4 Fe(3+) + 2 H2O</text>
        <dbReference type="Rhea" id="RHEA:11148"/>
        <dbReference type="ChEBI" id="CHEBI:15377"/>
        <dbReference type="ChEBI" id="CHEBI:15378"/>
        <dbReference type="ChEBI" id="CHEBI:15379"/>
        <dbReference type="ChEBI" id="CHEBI:29033"/>
        <dbReference type="ChEBI" id="CHEBI:29034"/>
        <dbReference type="EC" id="1.16.3.1"/>
    </reaction>
</comment>
<dbReference type="PANTHER" id="PTHR11431">
    <property type="entry name" value="FERRITIN"/>
    <property type="match status" value="1"/>
</dbReference>
<dbReference type="InterPro" id="IPR012347">
    <property type="entry name" value="Ferritin-like"/>
</dbReference>
<evidence type="ECO:0000256" key="9">
    <source>
        <dbReference type="SAM" id="Coils"/>
    </source>
</evidence>
<comment type="function">
    <text evidence="8">Stores iron in a soluble, non-toxic, readily available form. Important for iron homeostasis. Iron is taken up in the ferrous form and deposited as ferric hydroxides after oxidation.</text>
</comment>
<evidence type="ECO:0000313" key="12">
    <source>
        <dbReference type="Proteomes" id="UP000276133"/>
    </source>
</evidence>
<dbReference type="OrthoDB" id="10404749at2759"/>
<evidence type="ECO:0000256" key="3">
    <source>
        <dbReference type="ARBA" id="ARBA00022723"/>
    </source>
</evidence>
<name>A0A3M7P5T0_BRAPC</name>
<dbReference type="PANTHER" id="PTHR11431:SF75">
    <property type="entry name" value="FERRITIN"/>
    <property type="match status" value="1"/>
</dbReference>
<feature type="domain" description="Ferritin-like diiron" evidence="10">
    <location>
        <begin position="2"/>
        <end position="151"/>
    </location>
</feature>
<dbReference type="InterPro" id="IPR008331">
    <property type="entry name" value="Ferritin_DPS_dom"/>
</dbReference>
<evidence type="ECO:0000256" key="7">
    <source>
        <dbReference type="ARBA" id="ARBA00047990"/>
    </source>
</evidence>
<keyword evidence="5 8" id="KW-0408">Iron</keyword>
<dbReference type="Gene3D" id="1.20.1260.10">
    <property type="match status" value="1"/>
</dbReference>
<comment type="caution">
    <text evidence="11">The sequence shown here is derived from an EMBL/GenBank/DDBJ whole genome shotgun (WGS) entry which is preliminary data.</text>
</comment>
<dbReference type="InterPro" id="IPR009040">
    <property type="entry name" value="Ferritin-like_diiron"/>
</dbReference>
<keyword evidence="2 8" id="KW-0409">Iron storage</keyword>
<evidence type="ECO:0000256" key="2">
    <source>
        <dbReference type="ARBA" id="ARBA00022434"/>
    </source>
</evidence>
<dbReference type="Proteomes" id="UP000276133">
    <property type="component" value="Unassembled WGS sequence"/>
</dbReference>
<reference evidence="11 12" key="1">
    <citation type="journal article" date="2018" name="Sci. Rep.">
        <title>Genomic signatures of local adaptation to the degree of environmental predictability in rotifers.</title>
        <authorList>
            <person name="Franch-Gras L."/>
            <person name="Hahn C."/>
            <person name="Garcia-Roger E.M."/>
            <person name="Carmona M.J."/>
            <person name="Serra M."/>
            <person name="Gomez A."/>
        </authorList>
    </citation>
    <scope>NUCLEOTIDE SEQUENCE [LARGE SCALE GENOMIC DNA]</scope>
    <source>
        <strain evidence="11">HYR1</strain>
    </source>
</reference>
<dbReference type="SUPFAM" id="SSF47240">
    <property type="entry name" value="Ferritin-like"/>
    <property type="match status" value="1"/>
</dbReference>
<dbReference type="InterPro" id="IPR001519">
    <property type="entry name" value="Ferritin"/>
</dbReference>
<proteinExistence type="inferred from homology"/>
<dbReference type="PROSITE" id="PS50905">
    <property type="entry name" value="FERRITIN_LIKE"/>
    <property type="match status" value="1"/>
</dbReference>
<keyword evidence="9" id="KW-0175">Coiled coil</keyword>
<sequence length="179" mass="20864">MASMNQSAEELLGQLVNHLMSLEHKCKSMASYFRNNYQEKYGIADFYAWCAQDLDKCVEHVTDYMKKSGTQVQLKEIERPFTEIYGEPIESLEYILKEDKCLSHLMHDIHEWANAKGDTGLKDFMHNEMIGPMSAWNEQIAEMIEKLHKANATQNLNELDKTFKSEISLIKQLREKKLI</sequence>
<keyword evidence="12" id="KW-1185">Reference proteome</keyword>
<dbReference type="GO" id="GO:0004322">
    <property type="term" value="F:ferroxidase activity"/>
    <property type="evidence" value="ECO:0007669"/>
    <property type="project" value="UniProtKB-EC"/>
</dbReference>
<dbReference type="Pfam" id="PF00210">
    <property type="entry name" value="Ferritin"/>
    <property type="match status" value="1"/>
</dbReference>
<dbReference type="EMBL" id="REGN01013059">
    <property type="protein sequence ID" value="RMZ94425.1"/>
    <property type="molecule type" value="Genomic_DNA"/>
</dbReference>
<dbReference type="GO" id="GO:0006826">
    <property type="term" value="P:iron ion transport"/>
    <property type="evidence" value="ECO:0007669"/>
    <property type="project" value="InterPro"/>
</dbReference>